<keyword evidence="2" id="KW-1185">Reference proteome</keyword>
<organism evidence="1 2">
    <name type="scientific">Salipiger thiooxidans</name>
    <dbReference type="NCBI Taxonomy" id="282683"/>
    <lineage>
        <taxon>Bacteria</taxon>
        <taxon>Pseudomonadati</taxon>
        <taxon>Pseudomonadota</taxon>
        <taxon>Alphaproteobacteria</taxon>
        <taxon>Rhodobacterales</taxon>
        <taxon>Roseobacteraceae</taxon>
        <taxon>Salipiger</taxon>
    </lineage>
</organism>
<name>A0A1G7MZX1_9RHOB</name>
<evidence type="ECO:0000313" key="1">
    <source>
        <dbReference type="EMBL" id="SDF67221.1"/>
    </source>
</evidence>
<dbReference type="Proteomes" id="UP000198994">
    <property type="component" value="Unassembled WGS sequence"/>
</dbReference>
<reference evidence="2" key="1">
    <citation type="submission" date="2016-10" db="EMBL/GenBank/DDBJ databases">
        <authorList>
            <person name="Varghese N."/>
            <person name="Submissions S."/>
        </authorList>
    </citation>
    <scope>NUCLEOTIDE SEQUENCE [LARGE SCALE GENOMIC DNA]</scope>
    <source>
        <strain evidence="2">DSM 10146</strain>
    </source>
</reference>
<dbReference type="EMBL" id="FNAV01000047">
    <property type="protein sequence ID" value="SDF67221.1"/>
    <property type="molecule type" value="Genomic_DNA"/>
</dbReference>
<feature type="non-terminal residue" evidence="1">
    <location>
        <position position="49"/>
    </location>
</feature>
<dbReference type="AlphaFoldDB" id="A0A1G7MZX1"/>
<evidence type="ECO:0000313" key="2">
    <source>
        <dbReference type="Proteomes" id="UP000198994"/>
    </source>
</evidence>
<proteinExistence type="predicted"/>
<protein>
    <submittedName>
        <fullName evidence="1">Uncharacterized protein</fullName>
    </submittedName>
</protein>
<sequence>MGGVDDADHIFCAGHTEPLEVASGDISHCDYLYGGHGSYFTIEDVSTRT</sequence>
<gene>
    <name evidence="1" type="ORF">SAMN04488105_1471</name>
</gene>
<accession>A0A1G7MZX1</accession>